<evidence type="ECO:0000313" key="6">
    <source>
        <dbReference type="EMBL" id="KKS32739.1"/>
    </source>
</evidence>
<dbReference type="Pfam" id="PF07690">
    <property type="entry name" value="MFS_1"/>
    <property type="match status" value="1"/>
</dbReference>
<dbReference type="GO" id="GO:0022857">
    <property type="term" value="F:transmembrane transporter activity"/>
    <property type="evidence" value="ECO:0007669"/>
    <property type="project" value="InterPro"/>
</dbReference>
<evidence type="ECO:0000313" key="7">
    <source>
        <dbReference type="Proteomes" id="UP000034160"/>
    </source>
</evidence>
<reference evidence="6 7" key="1">
    <citation type="journal article" date="2015" name="Nature">
        <title>rRNA introns, odd ribosomes, and small enigmatic genomes across a large radiation of phyla.</title>
        <authorList>
            <person name="Brown C.T."/>
            <person name="Hug L.A."/>
            <person name="Thomas B.C."/>
            <person name="Sharon I."/>
            <person name="Castelle C.J."/>
            <person name="Singh A."/>
            <person name="Wilkins M.J."/>
            <person name="Williams K.H."/>
            <person name="Banfield J.F."/>
        </authorList>
    </citation>
    <scope>NUCLEOTIDE SEQUENCE [LARGE SCALE GENOMIC DNA]</scope>
</reference>
<dbReference type="PANTHER" id="PTHR23530">
    <property type="entry name" value="TRANSPORT PROTEIN-RELATED"/>
    <property type="match status" value="1"/>
</dbReference>
<evidence type="ECO:0000256" key="4">
    <source>
        <dbReference type="SAM" id="Phobius"/>
    </source>
</evidence>
<dbReference type="InterPro" id="IPR036259">
    <property type="entry name" value="MFS_trans_sf"/>
</dbReference>
<feature type="transmembrane region" description="Helical" evidence="4">
    <location>
        <begin position="182"/>
        <end position="204"/>
    </location>
</feature>
<protein>
    <submittedName>
        <fullName evidence="6">Major facilitator superfamily</fullName>
    </submittedName>
</protein>
<dbReference type="AlphaFoldDB" id="A0A0G0Y7Q6"/>
<dbReference type="InterPro" id="IPR011701">
    <property type="entry name" value="MFS"/>
</dbReference>
<feature type="transmembrane region" description="Helical" evidence="4">
    <location>
        <begin position="216"/>
        <end position="239"/>
    </location>
</feature>
<dbReference type="Proteomes" id="UP000034160">
    <property type="component" value="Unassembled WGS sequence"/>
</dbReference>
<proteinExistence type="predicted"/>
<dbReference type="EMBL" id="LCCN01000005">
    <property type="protein sequence ID" value="KKS32739.1"/>
    <property type="molecule type" value="Genomic_DNA"/>
</dbReference>
<feature type="transmembrane region" description="Helical" evidence="4">
    <location>
        <begin position="133"/>
        <end position="152"/>
    </location>
</feature>
<evidence type="ECO:0000256" key="2">
    <source>
        <dbReference type="ARBA" id="ARBA00022989"/>
    </source>
</evidence>
<dbReference type="STRING" id="1618356.UU93_C0005G0047"/>
<dbReference type="PANTHER" id="PTHR23530:SF1">
    <property type="entry name" value="PERMEASE, MAJOR FACILITATOR SUPERFAMILY-RELATED"/>
    <property type="match status" value="1"/>
</dbReference>
<feature type="transmembrane region" description="Helical" evidence="4">
    <location>
        <begin position="335"/>
        <end position="352"/>
    </location>
</feature>
<gene>
    <name evidence="6" type="ORF">UU93_C0005G0047</name>
</gene>
<feature type="transmembrane region" description="Helical" evidence="4">
    <location>
        <begin position="270"/>
        <end position="287"/>
    </location>
</feature>
<dbReference type="PROSITE" id="PS50850">
    <property type="entry name" value="MFS"/>
    <property type="match status" value="1"/>
</dbReference>
<evidence type="ECO:0000259" key="5">
    <source>
        <dbReference type="PROSITE" id="PS50850"/>
    </source>
</evidence>
<dbReference type="SUPFAM" id="SSF103473">
    <property type="entry name" value="MFS general substrate transporter"/>
    <property type="match status" value="1"/>
</dbReference>
<dbReference type="InterPro" id="IPR020846">
    <property type="entry name" value="MFS_dom"/>
</dbReference>
<name>A0A0G0Y7Q6_9BACT</name>
<keyword evidence="1 4" id="KW-0812">Transmembrane</keyword>
<keyword evidence="2 4" id="KW-1133">Transmembrane helix</keyword>
<feature type="transmembrane region" description="Helical" evidence="4">
    <location>
        <begin position="246"/>
        <end position="264"/>
    </location>
</feature>
<dbReference type="InterPro" id="IPR053160">
    <property type="entry name" value="MFS_DHA3_Transporter"/>
</dbReference>
<keyword evidence="3 4" id="KW-0472">Membrane</keyword>
<sequence>MFIDYGLSGLQISIILAVWSITAFILEVPSGVIADKYSRKHILFFAQIARIVGYACWLVFPSFYGFLIGFIFWGIKSAFTSGTFEALVFDELKQANKDSEYTKVIGRAKSLAFVAILLASLGASIAIHFGYSFVLAISLISLVISSMSIIVLPKAKRFESTHEKEYFSRMKQGFSDSVKNPLIFKLIIFISIALALGGAIDEYWSIFGEQVGLAKYAIAIFIGASSAIQAIASAIAYKFSNFSNRTFYIVFVLNGVLLLTASLIFKPATVLLLLVFSFFFKIIDVVFEGKIQNVIPTAQRATISSVKGFFTEIGVTAIYFGVGSLASLYSYQKSFLLFSWLTIFVGVVYFLFSLGRAKIHSPQPPFFLPARAFRIVCAARRAASCQFSRVSDKMSSSQTVKTHR</sequence>
<feature type="transmembrane region" description="Helical" evidence="4">
    <location>
        <begin position="308"/>
        <end position="329"/>
    </location>
</feature>
<organism evidence="6 7">
    <name type="scientific">Candidatus Amesbacteria bacterium GW2011_GWA2_42_12</name>
    <dbReference type="NCBI Taxonomy" id="1618356"/>
    <lineage>
        <taxon>Bacteria</taxon>
        <taxon>Candidatus Amesiibacteriota</taxon>
    </lineage>
</organism>
<comment type="caution">
    <text evidence="6">The sequence shown here is derived from an EMBL/GenBank/DDBJ whole genome shotgun (WGS) entry which is preliminary data.</text>
</comment>
<feature type="domain" description="Major facilitator superfamily (MFS) profile" evidence="5">
    <location>
        <begin position="1"/>
        <end position="357"/>
    </location>
</feature>
<evidence type="ECO:0000256" key="1">
    <source>
        <dbReference type="ARBA" id="ARBA00022692"/>
    </source>
</evidence>
<feature type="transmembrane region" description="Helical" evidence="4">
    <location>
        <begin position="12"/>
        <end position="34"/>
    </location>
</feature>
<accession>A0A0G0Y7Q6</accession>
<dbReference type="Gene3D" id="1.20.1250.20">
    <property type="entry name" value="MFS general substrate transporter like domains"/>
    <property type="match status" value="1"/>
</dbReference>
<evidence type="ECO:0000256" key="3">
    <source>
        <dbReference type="ARBA" id="ARBA00023136"/>
    </source>
</evidence>